<dbReference type="InterPro" id="IPR007627">
    <property type="entry name" value="RNA_pol_sigma70_r2"/>
</dbReference>
<dbReference type="SUPFAM" id="SSF88659">
    <property type="entry name" value="Sigma3 and sigma4 domains of RNA polymerase sigma factors"/>
    <property type="match status" value="2"/>
</dbReference>
<reference evidence="10" key="1">
    <citation type="submission" date="2018-12" db="EMBL/GenBank/DDBJ databases">
        <title>Tengunoibacter tsumagoiensis gen. nov., sp. nov., Dictyobacter kobayashii sp. nov., D. alpinus sp. nov., and D. joshuensis sp. nov. and description of Dictyobacteraceae fam. nov. within the order Ktedonobacterales isolated from Tengu-no-mugimeshi.</title>
        <authorList>
            <person name="Wang C.M."/>
            <person name="Zheng Y."/>
            <person name="Sakai Y."/>
            <person name="Toyoda A."/>
            <person name="Minakuchi Y."/>
            <person name="Abe K."/>
            <person name="Yokota A."/>
            <person name="Yabe S."/>
        </authorList>
    </citation>
    <scope>NUCLEOTIDE SEQUENCE [LARGE SCALE GENOMIC DNA]</scope>
    <source>
        <strain evidence="10">S-27</strain>
    </source>
</reference>
<dbReference type="InterPro" id="IPR013324">
    <property type="entry name" value="RNA_pol_sigma_r3/r4-like"/>
</dbReference>
<dbReference type="Gene3D" id="1.10.10.10">
    <property type="entry name" value="Winged helix-like DNA-binding domain superfamily/Winged helix DNA-binding domain"/>
    <property type="match status" value="2"/>
</dbReference>
<evidence type="ECO:0000259" key="8">
    <source>
        <dbReference type="PROSITE" id="PS00716"/>
    </source>
</evidence>
<evidence type="ECO:0000313" key="9">
    <source>
        <dbReference type="EMBL" id="GCE06319.1"/>
    </source>
</evidence>
<feature type="domain" description="RNA polymerase sigma-70" evidence="8">
    <location>
        <begin position="356"/>
        <end position="382"/>
    </location>
</feature>
<dbReference type="Proteomes" id="UP000287224">
    <property type="component" value="Unassembled WGS sequence"/>
</dbReference>
<feature type="region of interest" description="Disordered" evidence="6">
    <location>
        <begin position="31"/>
        <end position="93"/>
    </location>
</feature>
<dbReference type="InterPro" id="IPR036388">
    <property type="entry name" value="WH-like_DNA-bd_sf"/>
</dbReference>
<dbReference type="InterPro" id="IPR013325">
    <property type="entry name" value="RNA_pol_sigma_r2"/>
</dbReference>
<evidence type="ECO:0000256" key="3">
    <source>
        <dbReference type="ARBA" id="ARBA00023125"/>
    </source>
</evidence>
<comment type="caution">
    <text evidence="9">The sequence shown here is derived from an EMBL/GenBank/DDBJ whole genome shotgun (WGS) entry which is preliminary data.</text>
</comment>
<accession>A0A401ZHH7</accession>
<dbReference type="InterPro" id="IPR050239">
    <property type="entry name" value="Sigma-70_RNA_pol_init_factors"/>
</dbReference>
<keyword evidence="4 5" id="KW-0804">Transcription</keyword>
<dbReference type="PROSITE" id="PS00716">
    <property type="entry name" value="SIGMA70_2"/>
    <property type="match status" value="1"/>
</dbReference>
<feature type="domain" description="RNA polymerase sigma-70" evidence="7">
    <location>
        <begin position="187"/>
        <end position="200"/>
    </location>
</feature>
<keyword evidence="3 5" id="KW-0238">DNA-binding</keyword>
<dbReference type="Pfam" id="PF00140">
    <property type="entry name" value="Sigma70_r1_2"/>
    <property type="match status" value="1"/>
</dbReference>
<dbReference type="AlphaFoldDB" id="A0A401ZHH7"/>
<name>A0A401ZHH7_9CHLR</name>
<dbReference type="Pfam" id="PF04542">
    <property type="entry name" value="Sigma70_r2"/>
    <property type="match status" value="1"/>
</dbReference>
<evidence type="ECO:0000313" key="10">
    <source>
        <dbReference type="Proteomes" id="UP000287224"/>
    </source>
</evidence>
<dbReference type="InterPro" id="IPR007624">
    <property type="entry name" value="RNA_pol_sigma70_r3"/>
</dbReference>
<comment type="similarity">
    <text evidence="5">Belongs to the sigma-70 factor family.</text>
</comment>
<sequence>MVATTNPVQTVEMEATEFQEYITPGRAEISTHQIERGAATHSKTTAHRKRRKTTSTQEGDPTYYTALLNEERPSKTAVSKKESSNRKGTNASTYVELRYEDTEDYLEEEEEEEEEIDGGDMEAENAIRQYLAEIGRYPLLSAEQEMQLARRVITGDIRAQQQLVEANLRLVVSIAKRYNNHGVSLLDLIQEGNLGLIRAAQKFDPVRGFRFSTYATWWIRQAISRAVAEHTRTIHIPVHVVELIYKMKRITRQLYQDLGRDPFPEEIARAIHLSKEKVVELQSMAEAPISLDAPLSDDEQYHLADIIEDPHAAAPADIVTHQVLQDHISHALETLSQRERQVIELRYGLQDGYCHTLEELSAYFKLTRERIRQIEVKALRTLRQPVQVHLLRDFA</sequence>
<dbReference type="Pfam" id="PF04545">
    <property type="entry name" value="Sigma70_r4"/>
    <property type="match status" value="1"/>
</dbReference>
<evidence type="ECO:0000256" key="2">
    <source>
        <dbReference type="ARBA" id="ARBA00023082"/>
    </source>
</evidence>
<protein>
    <recommendedName>
        <fullName evidence="5">RNA polymerase sigma factor</fullName>
    </recommendedName>
</protein>
<dbReference type="SUPFAM" id="SSF88946">
    <property type="entry name" value="Sigma2 domain of RNA polymerase sigma factors"/>
    <property type="match status" value="1"/>
</dbReference>
<evidence type="ECO:0000256" key="1">
    <source>
        <dbReference type="ARBA" id="ARBA00023015"/>
    </source>
</evidence>
<dbReference type="FunFam" id="1.10.601.10:FF:000001">
    <property type="entry name" value="RNA polymerase sigma factor SigA"/>
    <property type="match status" value="1"/>
</dbReference>
<gene>
    <name evidence="9" type="ORF">KDAU_36480</name>
</gene>
<proteinExistence type="inferred from homology"/>
<organism evidence="9 10">
    <name type="scientific">Dictyobacter aurantiacus</name>
    <dbReference type="NCBI Taxonomy" id="1936993"/>
    <lineage>
        <taxon>Bacteria</taxon>
        <taxon>Bacillati</taxon>
        <taxon>Chloroflexota</taxon>
        <taxon>Ktedonobacteria</taxon>
        <taxon>Ktedonobacterales</taxon>
        <taxon>Dictyobacteraceae</taxon>
        <taxon>Dictyobacter</taxon>
    </lineage>
</organism>
<evidence type="ECO:0000256" key="4">
    <source>
        <dbReference type="ARBA" id="ARBA00023163"/>
    </source>
</evidence>
<evidence type="ECO:0000256" key="5">
    <source>
        <dbReference type="RuleBase" id="RU362124"/>
    </source>
</evidence>
<dbReference type="InterPro" id="IPR007630">
    <property type="entry name" value="RNA_pol_sigma70_r4"/>
</dbReference>
<dbReference type="PANTHER" id="PTHR30603:SF47">
    <property type="entry name" value="RNA POLYMERASE SIGMA FACTOR SIGD, CHLOROPLASTIC"/>
    <property type="match status" value="1"/>
</dbReference>
<dbReference type="PANTHER" id="PTHR30603">
    <property type="entry name" value="RNA POLYMERASE SIGMA FACTOR RPO"/>
    <property type="match status" value="1"/>
</dbReference>
<dbReference type="NCBIfam" id="TIGR02937">
    <property type="entry name" value="sigma70-ECF"/>
    <property type="match status" value="1"/>
</dbReference>
<dbReference type="Gene3D" id="1.10.601.10">
    <property type="entry name" value="RNA Polymerase Primary Sigma Factor"/>
    <property type="match status" value="1"/>
</dbReference>
<dbReference type="InterPro" id="IPR000943">
    <property type="entry name" value="RNA_pol_sigma70"/>
</dbReference>
<dbReference type="InterPro" id="IPR014284">
    <property type="entry name" value="RNA_pol_sigma-70_dom"/>
</dbReference>
<dbReference type="InterPro" id="IPR009042">
    <property type="entry name" value="RNA_pol_sigma70_r1_2"/>
</dbReference>
<dbReference type="GO" id="GO:0003677">
    <property type="term" value="F:DNA binding"/>
    <property type="evidence" value="ECO:0007669"/>
    <property type="project" value="UniProtKB-KW"/>
</dbReference>
<keyword evidence="10" id="KW-1185">Reference proteome</keyword>
<dbReference type="GO" id="GO:0006352">
    <property type="term" value="P:DNA-templated transcription initiation"/>
    <property type="evidence" value="ECO:0007669"/>
    <property type="project" value="InterPro"/>
</dbReference>
<evidence type="ECO:0000256" key="6">
    <source>
        <dbReference type="SAM" id="MobiDB-lite"/>
    </source>
</evidence>
<keyword evidence="1 5" id="KW-0805">Transcription regulation</keyword>
<dbReference type="RefSeq" id="WP_235845762.1">
    <property type="nucleotide sequence ID" value="NZ_BIFQ01000001.1"/>
</dbReference>
<dbReference type="Pfam" id="PF04539">
    <property type="entry name" value="Sigma70_r3"/>
    <property type="match status" value="1"/>
</dbReference>
<dbReference type="PROSITE" id="PS00715">
    <property type="entry name" value="SIGMA70_1"/>
    <property type="match status" value="1"/>
</dbReference>
<feature type="compositionally biased region" description="Basic residues" evidence="6">
    <location>
        <begin position="44"/>
        <end position="53"/>
    </location>
</feature>
<dbReference type="GO" id="GO:0016987">
    <property type="term" value="F:sigma factor activity"/>
    <property type="evidence" value="ECO:0007669"/>
    <property type="project" value="UniProtKB-KW"/>
</dbReference>
<dbReference type="EMBL" id="BIFQ01000001">
    <property type="protein sequence ID" value="GCE06319.1"/>
    <property type="molecule type" value="Genomic_DNA"/>
</dbReference>
<comment type="function">
    <text evidence="5">Sigma factors are initiation factors that promote the attachment of RNA polymerase to specific initiation sites and are then released.</text>
</comment>
<dbReference type="CDD" id="cd06171">
    <property type="entry name" value="Sigma70_r4"/>
    <property type="match status" value="1"/>
</dbReference>
<keyword evidence="2 5" id="KW-0731">Sigma factor</keyword>
<dbReference type="PRINTS" id="PR00046">
    <property type="entry name" value="SIGMA70FCT"/>
</dbReference>
<feature type="compositionally biased region" description="Basic and acidic residues" evidence="6">
    <location>
        <begin position="69"/>
        <end position="85"/>
    </location>
</feature>
<evidence type="ECO:0000259" key="7">
    <source>
        <dbReference type="PROSITE" id="PS00715"/>
    </source>
</evidence>